<dbReference type="EC" id="3.1.4.-" evidence="2"/>
<dbReference type="Gene3D" id="3.60.21.10">
    <property type="match status" value="1"/>
</dbReference>
<sequence>MVFLEKHINYPVLQNEPDRYSPAMIKKIGILSDTHRTSCDPAFTLAVMTAFQGCDTIAHAGDVTDARILAAFHGKRVYAVHGNMCTPSTRSLLPESLSFSVGGYLIALCHGHRADHDRAGYLLGRFPEADAIIFGHTHQPVIQNFGSTLLINPGSFRSTGRYGSPGNYALLTITETGLHAELHERTVVS</sequence>
<dbReference type="NCBIfam" id="TIGR00040">
    <property type="entry name" value="yfcE"/>
    <property type="match status" value="1"/>
</dbReference>
<dbReference type="AlphaFoldDB" id="A0A1M5UZ34"/>
<dbReference type="InterPro" id="IPR000979">
    <property type="entry name" value="Phosphodiesterase_MJ0936/Vps29"/>
</dbReference>
<protein>
    <recommendedName>
        <fullName evidence="2">Phosphoesterase</fullName>
        <ecNumber evidence="2">3.1.4.-</ecNumber>
    </recommendedName>
</protein>
<evidence type="ECO:0000313" key="5">
    <source>
        <dbReference type="Proteomes" id="UP000184139"/>
    </source>
</evidence>
<dbReference type="InterPro" id="IPR029052">
    <property type="entry name" value="Metallo-depent_PP-like"/>
</dbReference>
<accession>A0A1M5UZ34</accession>
<name>A0A1M5UZ34_9BACT</name>
<dbReference type="InterPro" id="IPR024654">
    <property type="entry name" value="Calcineurin-like_PHP_lpxH"/>
</dbReference>
<dbReference type="Pfam" id="PF12850">
    <property type="entry name" value="Metallophos_2"/>
    <property type="match status" value="1"/>
</dbReference>
<dbReference type="SUPFAM" id="SSF56300">
    <property type="entry name" value="Metallo-dependent phosphatases"/>
    <property type="match status" value="1"/>
</dbReference>
<gene>
    <name evidence="4" type="ORF">SAMN02745124_01423</name>
</gene>
<evidence type="ECO:0000256" key="1">
    <source>
        <dbReference type="ARBA" id="ARBA00008950"/>
    </source>
</evidence>
<comment type="similarity">
    <text evidence="1 2">Belongs to the metallophosphoesterase superfamily. YfcE family.</text>
</comment>
<organism evidence="4 5">
    <name type="scientific">Desulfofustis glycolicus DSM 9705</name>
    <dbReference type="NCBI Taxonomy" id="1121409"/>
    <lineage>
        <taxon>Bacteria</taxon>
        <taxon>Pseudomonadati</taxon>
        <taxon>Thermodesulfobacteriota</taxon>
        <taxon>Desulfobulbia</taxon>
        <taxon>Desulfobulbales</taxon>
        <taxon>Desulfocapsaceae</taxon>
        <taxon>Desulfofustis</taxon>
    </lineage>
</organism>
<evidence type="ECO:0000256" key="2">
    <source>
        <dbReference type="RuleBase" id="RU362039"/>
    </source>
</evidence>
<keyword evidence="2" id="KW-0479">Metal-binding</keyword>
<comment type="cofactor">
    <cofactor evidence="2">
        <name>a divalent metal cation</name>
        <dbReference type="ChEBI" id="CHEBI:60240"/>
    </cofactor>
</comment>
<dbReference type="STRING" id="1121409.SAMN02745124_01423"/>
<dbReference type="PANTHER" id="PTHR11124">
    <property type="entry name" value="VACUOLAR SORTING PROTEIN VPS29"/>
    <property type="match status" value="1"/>
</dbReference>
<dbReference type="GO" id="GO:0016787">
    <property type="term" value="F:hydrolase activity"/>
    <property type="evidence" value="ECO:0007669"/>
    <property type="project" value="UniProtKB-UniRule"/>
</dbReference>
<dbReference type="Proteomes" id="UP000184139">
    <property type="component" value="Unassembled WGS sequence"/>
</dbReference>
<evidence type="ECO:0000313" key="4">
    <source>
        <dbReference type="EMBL" id="SHH68307.1"/>
    </source>
</evidence>
<dbReference type="EMBL" id="FQXS01000006">
    <property type="protein sequence ID" value="SHH68307.1"/>
    <property type="molecule type" value="Genomic_DNA"/>
</dbReference>
<keyword evidence="5" id="KW-1185">Reference proteome</keyword>
<reference evidence="4 5" key="1">
    <citation type="submission" date="2016-11" db="EMBL/GenBank/DDBJ databases">
        <authorList>
            <person name="Jaros S."/>
            <person name="Januszkiewicz K."/>
            <person name="Wedrychowicz H."/>
        </authorList>
    </citation>
    <scope>NUCLEOTIDE SEQUENCE [LARGE SCALE GENOMIC DNA]</scope>
    <source>
        <strain evidence="4 5">DSM 9705</strain>
    </source>
</reference>
<evidence type="ECO:0000259" key="3">
    <source>
        <dbReference type="Pfam" id="PF12850"/>
    </source>
</evidence>
<proteinExistence type="inferred from homology"/>
<dbReference type="GO" id="GO:0046872">
    <property type="term" value="F:metal ion binding"/>
    <property type="evidence" value="ECO:0007669"/>
    <property type="project" value="UniProtKB-KW"/>
</dbReference>
<feature type="domain" description="Calcineurin-like phosphoesterase" evidence="3">
    <location>
        <begin position="27"/>
        <end position="175"/>
    </location>
</feature>